<dbReference type="PANTHER" id="PTHR23502">
    <property type="entry name" value="MAJOR FACILITATOR SUPERFAMILY"/>
    <property type="match status" value="1"/>
</dbReference>
<dbReference type="InterPro" id="IPR036259">
    <property type="entry name" value="MFS_trans_sf"/>
</dbReference>
<keyword evidence="12" id="KW-1185">Reference proteome</keyword>
<feature type="transmembrane region" description="Helical" evidence="9">
    <location>
        <begin position="220"/>
        <end position="240"/>
    </location>
</feature>
<evidence type="ECO:0000256" key="4">
    <source>
        <dbReference type="ARBA" id="ARBA00022475"/>
    </source>
</evidence>
<dbReference type="GO" id="GO:1990961">
    <property type="term" value="P:xenobiotic detoxification by transmembrane export across the plasma membrane"/>
    <property type="evidence" value="ECO:0007669"/>
    <property type="project" value="InterPro"/>
</dbReference>
<proteinExistence type="inferred from homology"/>
<dbReference type="KEGG" id="tcu:Tcur_1367"/>
<dbReference type="SUPFAM" id="SSF103473">
    <property type="entry name" value="MFS general substrate transporter"/>
    <property type="match status" value="1"/>
</dbReference>
<dbReference type="GO" id="GO:0005886">
    <property type="term" value="C:plasma membrane"/>
    <property type="evidence" value="ECO:0007669"/>
    <property type="project" value="UniProtKB-SubCell"/>
</dbReference>
<evidence type="ECO:0000256" key="6">
    <source>
        <dbReference type="ARBA" id="ARBA00022989"/>
    </source>
</evidence>
<reference evidence="11 12" key="1">
    <citation type="journal article" date="2011" name="Stand. Genomic Sci.">
        <title>Complete genome sequence of Thermomonospora curvata type strain (B9).</title>
        <authorList>
            <person name="Chertkov O."/>
            <person name="Sikorski J."/>
            <person name="Nolan M."/>
            <person name="Lapidus A."/>
            <person name="Lucas S."/>
            <person name="Del Rio T.G."/>
            <person name="Tice H."/>
            <person name="Cheng J.F."/>
            <person name="Goodwin L."/>
            <person name="Pitluck S."/>
            <person name="Liolios K."/>
            <person name="Ivanova N."/>
            <person name="Mavromatis K."/>
            <person name="Mikhailova N."/>
            <person name="Ovchinnikova G."/>
            <person name="Pati A."/>
            <person name="Chen A."/>
            <person name="Palaniappan K."/>
            <person name="Djao O.D."/>
            <person name="Land M."/>
            <person name="Hauser L."/>
            <person name="Chang Y.J."/>
            <person name="Jeffries C.D."/>
            <person name="Brettin T."/>
            <person name="Han C."/>
            <person name="Detter J.C."/>
            <person name="Rohde M."/>
            <person name="Goker M."/>
            <person name="Woyke T."/>
            <person name="Bristow J."/>
            <person name="Eisen J.A."/>
            <person name="Markowitz V."/>
            <person name="Hugenholtz P."/>
            <person name="Klenk H.P."/>
            <person name="Kyrpides N.C."/>
        </authorList>
    </citation>
    <scope>NUCLEOTIDE SEQUENCE [LARGE SCALE GENOMIC DNA]</scope>
    <source>
        <strain evidence="12">ATCC 19995 / DSM 43183 / JCM 3096 / KCTC 9072 / NBRC 15933 / NCIMB 10081 / Henssen B9</strain>
    </source>
</reference>
<comment type="similarity">
    <text evidence="2">Belongs to the major facilitator superfamily. Bcr/CmlA family.</text>
</comment>
<keyword evidence="5 9" id="KW-0812">Transmembrane</keyword>
<evidence type="ECO:0000256" key="2">
    <source>
        <dbReference type="ARBA" id="ARBA00006236"/>
    </source>
</evidence>
<dbReference type="InterPro" id="IPR004812">
    <property type="entry name" value="Efflux_drug-R_Bcr/CmlA"/>
</dbReference>
<keyword evidence="3" id="KW-0813">Transport</keyword>
<feature type="transmembrane region" description="Helical" evidence="9">
    <location>
        <begin position="286"/>
        <end position="307"/>
    </location>
</feature>
<evidence type="ECO:0000313" key="12">
    <source>
        <dbReference type="Proteomes" id="UP000001918"/>
    </source>
</evidence>
<dbReference type="EMBL" id="CP001738">
    <property type="protein sequence ID" value="ACY96949.1"/>
    <property type="molecule type" value="Genomic_DNA"/>
</dbReference>
<dbReference type="PROSITE" id="PS00216">
    <property type="entry name" value="SUGAR_TRANSPORT_1"/>
    <property type="match status" value="1"/>
</dbReference>
<dbReference type="Proteomes" id="UP000001918">
    <property type="component" value="Chromosome"/>
</dbReference>
<protein>
    <submittedName>
        <fullName evidence="11">Drug resistance transporter, Bcr/CflA subfamily</fullName>
    </submittedName>
</protein>
<dbReference type="CDD" id="cd17320">
    <property type="entry name" value="MFS_MdfA_MDR_like"/>
    <property type="match status" value="1"/>
</dbReference>
<feature type="transmembrane region" description="Helical" evidence="9">
    <location>
        <begin position="313"/>
        <end position="337"/>
    </location>
</feature>
<dbReference type="NCBIfam" id="TIGR00710">
    <property type="entry name" value="efflux_Bcr_CflA"/>
    <property type="match status" value="1"/>
</dbReference>
<gene>
    <name evidence="11" type="ordered locus">Tcur_1367</name>
</gene>
<comment type="subcellular location">
    <subcellularLocation>
        <location evidence="1">Cell membrane</location>
        <topology evidence="1">Multi-pass membrane protein</topology>
    </subcellularLocation>
</comment>
<dbReference type="eggNOG" id="COG2814">
    <property type="taxonomic scope" value="Bacteria"/>
</dbReference>
<dbReference type="STRING" id="471852.Tcur_1367"/>
<evidence type="ECO:0000256" key="1">
    <source>
        <dbReference type="ARBA" id="ARBA00004651"/>
    </source>
</evidence>
<feature type="transmembrane region" description="Helical" evidence="9">
    <location>
        <begin position="84"/>
        <end position="106"/>
    </location>
</feature>
<feature type="transmembrane region" description="Helical" evidence="9">
    <location>
        <begin position="141"/>
        <end position="166"/>
    </location>
</feature>
<feature type="transmembrane region" description="Helical" evidence="9">
    <location>
        <begin position="172"/>
        <end position="191"/>
    </location>
</feature>
<evidence type="ECO:0000256" key="9">
    <source>
        <dbReference type="SAM" id="Phobius"/>
    </source>
</evidence>
<keyword evidence="4" id="KW-1003">Cell membrane</keyword>
<dbReference type="RefSeq" id="WP_012851733.1">
    <property type="nucleotide sequence ID" value="NC_013510.1"/>
</dbReference>
<dbReference type="PANTHER" id="PTHR23502:SF132">
    <property type="entry name" value="POLYAMINE TRANSPORTER 2-RELATED"/>
    <property type="match status" value="1"/>
</dbReference>
<dbReference type="PROSITE" id="PS50850">
    <property type="entry name" value="MFS"/>
    <property type="match status" value="1"/>
</dbReference>
<sequence length="425" mass="42680">MLKNPAVPSRPGVSGLLLVVLALLNTVAPFATDMYLPAFTDMADDLGAGASSVQLTLTAFLIGLAVGQLTIGPLSDRFGRRVPLLIATCAATAAAVVCALSPNVWVLVAARFVQGFAGAAGIVIGRAVAADRTGGQAAAKVFSLLTSISGIAPVVAPLAGGLLVPAGWRMEFWALTGISALMLLGALLVVPESLPPERRHRGGLAATGRTMRHLLADRGYLGYILTFGLGFTGLMGYISASPFVIKNVLGLSTSAYSADFAVNALGMVTAGLINARLIGRFTPQGLLGFGQGAVLTGSAVLLAMLAAGAPAAAVLPVLFLTVSCVAFVMGNSAALALGRARHASGTGAAMMGALQFACGALVSPLVGLGGEETGVPMGIALVTAAVLGIGAHLLARTVPASRSAAPEPREGEGPRAEPAQQTTGR</sequence>
<feature type="transmembrane region" description="Helical" evidence="9">
    <location>
        <begin position="112"/>
        <end position="129"/>
    </location>
</feature>
<evidence type="ECO:0000256" key="5">
    <source>
        <dbReference type="ARBA" id="ARBA00022692"/>
    </source>
</evidence>
<feature type="region of interest" description="Disordered" evidence="8">
    <location>
        <begin position="400"/>
        <end position="425"/>
    </location>
</feature>
<evidence type="ECO:0000259" key="10">
    <source>
        <dbReference type="PROSITE" id="PS50850"/>
    </source>
</evidence>
<dbReference type="InterPro" id="IPR020846">
    <property type="entry name" value="MFS_dom"/>
</dbReference>
<feature type="transmembrane region" description="Helical" evidence="9">
    <location>
        <begin position="375"/>
        <end position="395"/>
    </location>
</feature>
<evidence type="ECO:0000256" key="3">
    <source>
        <dbReference type="ARBA" id="ARBA00022448"/>
    </source>
</evidence>
<dbReference type="GO" id="GO:0042910">
    <property type="term" value="F:xenobiotic transmembrane transporter activity"/>
    <property type="evidence" value="ECO:0007669"/>
    <property type="project" value="InterPro"/>
</dbReference>
<dbReference type="Gene3D" id="1.20.1720.10">
    <property type="entry name" value="Multidrug resistance protein D"/>
    <property type="match status" value="1"/>
</dbReference>
<dbReference type="HOGENOM" id="CLU_001265_47_0_11"/>
<dbReference type="Pfam" id="PF07690">
    <property type="entry name" value="MFS_1"/>
    <property type="match status" value="1"/>
</dbReference>
<feature type="transmembrane region" description="Helical" evidence="9">
    <location>
        <begin position="260"/>
        <end position="279"/>
    </location>
</feature>
<feature type="transmembrane region" description="Helical" evidence="9">
    <location>
        <begin position="53"/>
        <end position="72"/>
    </location>
</feature>
<dbReference type="InterPro" id="IPR005829">
    <property type="entry name" value="Sugar_transporter_CS"/>
</dbReference>
<keyword evidence="6 9" id="KW-1133">Transmembrane helix</keyword>
<evidence type="ECO:0000256" key="8">
    <source>
        <dbReference type="SAM" id="MobiDB-lite"/>
    </source>
</evidence>
<feature type="transmembrane region" description="Helical" evidence="9">
    <location>
        <begin position="349"/>
        <end position="369"/>
    </location>
</feature>
<feature type="domain" description="Major facilitator superfamily (MFS) profile" evidence="10">
    <location>
        <begin position="17"/>
        <end position="402"/>
    </location>
</feature>
<evidence type="ECO:0000256" key="7">
    <source>
        <dbReference type="ARBA" id="ARBA00023136"/>
    </source>
</evidence>
<organism evidence="11 12">
    <name type="scientific">Thermomonospora curvata (strain ATCC 19995 / DSM 43183 / JCM 3096 / KCTC 9072 / NBRC 15933 / NCIMB 10081 / Henssen B9)</name>
    <dbReference type="NCBI Taxonomy" id="471852"/>
    <lineage>
        <taxon>Bacteria</taxon>
        <taxon>Bacillati</taxon>
        <taxon>Actinomycetota</taxon>
        <taxon>Actinomycetes</taxon>
        <taxon>Streptosporangiales</taxon>
        <taxon>Thermomonosporaceae</taxon>
        <taxon>Thermomonospora</taxon>
    </lineage>
</organism>
<accession>D1AA13</accession>
<name>D1AA13_THECD</name>
<evidence type="ECO:0000313" key="11">
    <source>
        <dbReference type="EMBL" id="ACY96949.1"/>
    </source>
</evidence>
<dbReference type="AlphaFoldDB" id="D1AA13"/>
<keyword evidence="7 9" id="KW-0472">Membrane</keyword>
<dbReference type="InterPro" id="IPR011701">
    <property type="entry name" value="MFS"/>
</dbReference>